<dbReference type="EMBL" id="LGRX02028556">
    <property type="protein sequence ID" value="KAK3247911.1"/>
    <property type="molecule type" value="Genomic_DNA"/>
</dbReference>
<reference evidence="2 3" key="1">
    <citation type="journal article" date="2015" name="Genome Biol. Evol.">
        <title>Comparative Genomics of a Bacterivorous Green Alga Reveals Evolutionary Causalities and Consequences of Phago-Mixotrophic Mode of Nutrition.</title>
        <authorList>
            <person name="Burns J.A."/>
            <person name="Paasch A."/>
            <person name="Narechania A."/>
            <person name="Kim E."/>
        </authorList>
    </citation>
    <scope>NUCLEOTIDE SEQUENCE [LARGE SCALE GENOMIC DNA]</scope>
    <source>
        <strain evidence="2 3">PLY_AMNH</strain>
    </source>
</reference>
<name>A0AAE0F0T8_9CHLO</name>
<accession>A0AAE0F0T8</accession>
<keyword evidence="3" id="KW-1185">Reference proteome</keyword>
<gene>
    <name evidence="2" type="ORF">CYMTET_42587</name>
</gene>
<feature type="compositionally biased region" description="Basic and acidic residues" evidence="1">
    <location>
        <begin position="18"/>
        <end position="58"/>
    </location>
</feature>
<comment type="caution">
    <text evidence="2">The sequence shown here is derived from an EMBL/GenBank/DDBJ whole genome shotgun (WGS) entry which is preliminary data.</text>
</comment>
<proteinExistence type="predicted"/>
<evidence type="ECO:0000256" key="1">
    <source>
        <dbReference type="SAM" id="MobiDB-lite"/>
    </source>
</evidence>
<dbReference type="Proteomes" id="UP001190700">
    <property type="component" value="Unassembled WGS sequence"/>
</dbReference>
<evidence type="ECO:0000313" key="2">
    <source>
        <dbReference type="EMBL" id="KAK3247911.1"/>
    </source>
</evidence>
<evidence type="ECO:0000313" key="3">
    <source>
        <dbReference type="Proteomes" id="UP001190700"/>
    </source>
</evidence>
<feature type="region of interest" description="Disordered" evidence="1">
    <location>
        <begin position="1"/>
        <end position="58"/>
    </location>
</feature>
<sequence>MVNEVEPYPKPPPGEITMKIEPDELKLLRDKTQTPYKDPERRVEYSNPRREMRVQKETEISLNYDPEWDRVVVDMGNEEYDYAPGLSNYEEEEEGEEEEGMNRRYEEVKGKLLQMYTTQTTESYILDGFNAATIKVVNELVVTVTPLNEEHWLYYNEESEDMDELDRLLTITEFNLLKMVCKDFYKPGSTPIS</sequence>
<dbReference type="AlphaFoldDB" id="A0AAE0F0T8"/>
<organism evidence="2 3">
    <name type="scientific">Cymbomonas tetramitiformis</name>
    <dbReference type="NCBI Taxonomy" id="36881"/>
    <lineage>
        <taxon>Eukaryota</taxon>
        <taxon>Viridiplantae</taxon>
        <taxon>Chlorophyta</taxon>
        <taxon>Pyramimonadophyceae</taxon>
        <taxon>Pyramimonadales</taxon>
        <taxon>Pyramimonadaceae</taxon>
        <taxon>Cymbomonas</taxon>
    </lineage>
</organism>
<protein>
    <submittedName>
        <fullName evidence="2">Uncharacterized protein</fullName>
    </submittedName>
</protein>